<proteinExistence type="inferred from homology"/>
<dbReference type="InterPro" id="IPR005583">
    <property type="entry name" value="YaaA"/>
</dbReference>
<organism evidence="3 4">
    <name type="scientific">Auraticoccus monumenti</name>
    <dbReference type="NCBI Taxonomy" id="675864"/>
    <lineage>
        <taxon>Bacteria</taxon>
        <taxon>Bacillati</taxon>
        <taxon>Actinomycetota</taxon>
        <taxon>Actinomycetes</taxon>
        <taxon>Propionibacteriales</taxon>
        <taxon>Propionibacteriaceae</taxon>
        <taxon>Auraticoccus</taxon>
    </lineage>
</organism>
<feature type="region of interest" description="Disordered" evidence="2">
    <location>
        <begin position="256"/>
        <end position="275"/>
    </location>
</feature>
<dbReference type="PANTHER" id="PTHR30283">
    <property type="entry name" value="PEROXIDE STRESS RESPONSE PROTEIN YAAA"/>
    <property type="match status" value="1"/>
</dbReference>
<reference evidence="3 4" key="1">
    <citation type="submission" date="2016-10" db="EMBL/GenBank/DDBJ databases">
        <authorList>
            <person name="de Groot N.N."/>
        </authorList>
    </citation>
    <scope>NUCLEOTIDE SEQUENCE [LARGE SCALE GENOMIC DNA]</scope>
    <source>
        <strain evidence="3 4">MON 2.2</strain>
    </source>
</reference>
<dbReference type="HAMAP" id="MF_00652">
    <property type="entry name" value="UPF0246"/>
    <property type="match status" value="1"/>
</dbReference>
<gene>
    <name evidence="3" type="ORF">SAMN04489747_0087</name>
</gene>
<evidence type="ECO:0000256" key="2">
    <source>
        <dbReference type="SAM" id="MobiDB-lite"/>
    </source>
</evidence>
<dbReference type="STRING" id="675864.SAMN04489747_0087"/>
<keyword evidence="4" id="KW-1185">Reference proteome</keyword>
<dbReference type="GO" id="GO:0033194">
    <property type="term" value="P:response to hydroperoxide"/>
    <property type="evidence" value="ECO:0007669"/>
    <property type="project" value="TreeGrafter"/>
</dbReference>
<comment type="similarity">
    <text evidence="1">Belongs to the UPF0246 family.</text>
</comment>
<dbReference type="GO" id="GO:0005829">
    <property type="term" value="C:cytosol"/>
    <property type="evidence" value="ECO:0007669"/>
    <property type="project" value="TreeGrafter"/>
</dbReference>
<dbReference type="PANTHER" id="PTHR30283:SF4">
    <property type="entry name" value="PEROXIDE STRESS RESISTANCE PROTEIN YAAA"/>
    <property type="match status" value="1"/>
</dbReference>
<dbReference type="AlphaFoldDB" id="A0A1G6RQM1"/>
<dbReference type="EMBL" id="LT629688">
    <property type="protein sequence ID" value="SDD06713.1"/>
    <property type="molecule type" value="Genomic_DNA"/>
</dbReference>
<dbReference type="Pfam" id="PF03883">
    <property type="entry name" value="H2O2_YaaD"/>
    <property type="match status" value="1"/>
</dbReference>
<evidence type="ECO:0000313" key="3">
    <source>
        <dbReference type="EMBL" id="SDD06713.1"/>
    </source>
</evidence>
<accession>A0A1G6RQM1</accession>
<evidence type="ECO:0000313" key="4">
    <source>
        <dbReference type="Proteomes" id="UP000198546"/>
    </source>
</evidence>
<dbReference type="Proteomes" id="UP000198546">
    <property type="component" value="Chromosome i"/>
</dbReference>
<evidence type="ECO:0000256" key="1">
    <source>
        <dbReference type="HAMAP-Rule" id="MF_00652"/>
    </source>
</evidence>
<name>A0A1G6RQM1_9ACTN</name>
<protein>
    <recommendedName>
        <fullName evidence="1">UPF0246 protein SAMN04489747_0087</fullName>
    </recommendedName>
</protein>
<dbReference type="NCBIfam" id="NF002542">
    <property type="entry name" value="PRK02101.1-3"/>
    <property type="match status" value="1"/>
</dbReference>
<sequence>MTGVTTARIGYRRLVLALLSPAKTLDFETRPATRKRSEPRLLDEAEALVAVMRSRSPEEVAELMDLSDDLARLNVERYAEFSAPHTWRNARPAVLAFAGDVYQGLAAPTRFDERDFTEAQKTVRILSGLYGVLRPLDLVQPYRLEMGVRLRTERGTSLYDWWGDRVTRLLAEDLEASPGAPVVVDLASQEYARVVRPDVLGARVVTPRFEDADASGKHRVVSFFAKRARGMMAGWMVQHRVRTAAALKNFDEGGYRWSRERSTPDEPVFLRDPRG</sequence>